<dbReference type="PANTHER" id="PTHR21240:SF29">
    <property type="entry name" value="AMIDOHYDROLASE-RELATED DOMAIN-CONTAINING PROTEIN"/>
    <property type="match status" value="1"/>
</dbReference>
<dbReference type="GO" id="GO:0016787">
    <property type="term" value="F:hydrolase activity"/>
    <property type="evidence" value="ECO:0007669"/>
    <property type="project" value="UniProtKB-KW"/>
</dbReference>
<dbReference type="Gene3D" id="3.20.20.140">
    <property type="entry name" value="Metal-dependent hydrolases"/>
    <property type="match status" value="1"/>
</dbReference>
<keyword evidence="5 8" id="KW-0456">Lyase</keyword>
<dbReference type="InterPro" id="IPR032465">
    <property type="entry name" value="ACMSD"/>
</dbReference>
<protein>
    <recommendedName>
        <fullName evidence="7">6-methylsalicylate decarboxylase</fullName>
        <ecNumber evidence="7">4.1.1.52</ecNumber>
    </recommendedName>
</protein>
<evidence type="ECO:0000256" key="2">
    <source>
        <dbReference type="ARBA" id="ARBA00022723"/>
    </source>
</evidence>
<dbReference type="GO" id="GO:0005829">
    <property type="term" value="C:cytosol"/>
    <property type="evidence" value="ECO:0007669"/>
    <property type="project" value="TreeGrafter"/>
</dbReference>
<dbReference type="PANTHER" id="PTHR21240">
    <property type="entry name" value="2-AMINO-3-CARBOXYLMUCONATE-6-SEMIALDEHYDE DECARBOXYLASE"/>
    <property type="match status" value="1"/>
</dbReference>
<evidence type="ECO:0000259" key="9">
    <source>
        <dbReference type="Pfam" id="PF04909"/>
    </source>
</evidence>
<accession>A0A6A6GWT2</accession>
<reference evidence="10" key="1">
    <citation type="journal article" date="2020" name="Stud. Mycol.">
        <title>101 Dothideomycetes genomes: a test case for predicting lifestyles and emergence of pathogens.</title>
        <authorList>
            <person name="Haridas S."/>
            <person name="Albert R."/>
            <person name="Binder M."/>
            <person name="Bloem J."/>
            <person name="Labutti K."/>
            <person name="Salamov A."/>
            <person name="Andreopoulos B."/>
            <person name="Baker S."/>
            <person name="Barry K."/>
            <person name="Bills G."/>
            <person name="Bluhm B."/>
            <person name="Cannon C."/>
            <person name="Castanera R."/>
            <person name="Culley D."/>
            <person name="Daum C."/>
            <person name="Ezra D."/>
            <person name="Gonzalez J."/>
            <person name="Henrissat B."/>
            <person name="Kuo A."/>
            <person name="Liang C."/>
            <person name="Lipzen A."/>
            <person name="Lutzoni F."/>
            <person name="Magnuson J."/>
            <person name="Mondo S."/>
            <person name="Nolan M."/>
            <person name="Ohm R."/>
            <person name="Pangilinan J."/>
            <person name="Park H.-J."/>
            <person name="Ramirez L."/>
            <person name="Alfaro M."/>
            <person name="Sun H."/>
            <person name="Tritt A."/>
            <person name="Yoshinaga Y."/>
            <person name="Zwiers L.-H."/>
            <person name="Turgeon B."/>
            <person name="Goodwin S."/>
            <person name="Spatafora J."/>
            <person name="Crous P."/>
            <person name="Grigoriev I."/>
        </authorList>
    </citation>
    <scope>NUCLEOTIDE SEQUENCE</scope>
    <source>
        <strain evidence="10">Tuck. ex Michener</strain>
    </source>
</reference>
<dbReference type="OrthoDB" id="2832284at2759"/>
<keyword evidence="4" id="KW-0862">Zinc</keyword>
<dbReference type="GO" id="GO:0047596">
    <property type="term" value="F:6-methylsalicylate decarboxylase activity"/>
    <property type="evidence" value="ECO:0007669"/>
    <property type="project" value="UniProtKB-EC"/>
</dbReference>
<evidence type="ECO:0000313" key="11">
    <source>
        <dbReference type="Proteomes" id="UP000800092"/>
    </source>
</evidence>
<dbReference type="SUPFAM" id="SSF51556">
    <property type="entry name" value="Metallo-dependent hydrolases"/>
    <property type="match status" value="1"/>
</dbReference>
<evidence type="ECO:0000256" key="3">
    <source>
        <dbReference type="ARBA" id="ARBA00022793"/>
    </source>
</evidence>
<comment type="similarity">
    <text evidence="1">Belongs to the metallo-dependent hydrolases superfamily. ACMSD family.</text>
</comment>
<dbReference type="GO" id="GO:0046872">
    <property type="term" value="F:metal ion binding"/>
    <property type="evidence" value="ECO:0007669"/>
    <property type="project" value="UniProtKB-KW"/>
</dbReference>
<dbReference type="AlphaFoldDB" id="A0A6A6GWT2"/>
<evidence type="ECO:0000256" key="6">
    <source>
        <dbReference type="ARBA" id="ARBA00036832"/>
    </source>
</evidence>
<gene>
    <name evidence="10" type="ORF">EV356DRAFT_454634</name>
</gene>
<keyword evidence="10" id="KW-0378">Hydrolase</keyword>
<dbReference type="EC" id="4.1.1.52" evidence="7"/>
<evidence type="ECO:0000256" key="7">
    <source>
        <dbReference type="ARBA" id="ARBA00038889"/>
    </source>
</evidence>
<keyword evidence="2" id="KW-0479">Metal-binding</keyword>
<name>A0A6A6GWT2_VIRVR</name>
<evidence type="ECO:0000313" key="10">
    <source>
        <dbReference type="EMBL" id="KAF2230068.1"/>
    </source>
</evidence>
<dbReference type="Proteomes" id="UP000800092">
    <property type="component" value="Unassembled WGS sequence"/>
</dbReference>
<evidence type="ECO:0000256" key="1">
    <source>
        <dbReference type="ARBA" id="ARBA00005871"/>
    </source>
</evidence>
<dbReference type="Pfam" id="PF04909">
    <property type="entry name" value="Amidohydro_2"/>
    <property type="match status" value="1"/>
</dbReference>
<dbReference type="EMBL" id="ML991848">
    <property type="protein sequence ID" value="KAF2230068.1"/>
    <property type="molecule type" value="Genomic_DNA"/>
</dbReference>
<evidence type="ECO:0000256" key="4">
    <source>
        <dbReference type="ARBA" id="ARBA00022833"/>
    </source>
</evidence>
<proteinExistence type="inferred from homology"/>
<dbReference type="GO" id="GO:0019748">
    <property type="term" value="P:secondary metabolic process"/>
    <property type="evidence" value="ECO:0007669"/>
    <property type="project" value="TreeGrafter"/>
</dbReference>
<comment type="catalytic activity">
    <reaction evidence="6">
        <text>6-methylsalicylate + H(+) = 3-methylphenol + CO2</text>
        <dbReference type="Rhea" id="RHEA:23112"/>
        <dbReference type="ChEBI" id="CHEBI:15378"/>
        <dbReference type="ChEBI" id="CHEBI:16526"/>
        <dbReference type="ChEBI" id="CHEBI:17231"/>
        <dbReference type="ChEBI" id="CHEBI:36658"/>
        <dbReference type="EC" id="4.1.1.52"/>
    </reaction>
    <physiologicalReaction direction="left-to-right" evidence="6">
        <dbReference type="Rhea" id="RHEA:23113"/>
    </physiologicalReaction>
</comment>
<organism evidence="10 11">
    <name type="scientific">Viridothelium virens</name>
    <name type="common">Speckled blister lichen</name>
    <name type="synonym">Trypethelium virens</name>
    <dbReference type="NCBI Taxonomy" id="1048519"/>
    <lineage>
        <taxon>Eukaryota</taxon>
        <taxon>Fungi</taxon>
        <taxon>Dikarya</taxon>
        <taxon>Ascomycota</taxon>
        <taxon>Pezizomycotina</taxon>
        <taxon>Dothideomycetes</taxon>
        <taxon>Dothideomycetes incertae sedis</taxon>
        <taxon>Trypetheliales</taxon>
        <taxon>Trypetheliaceae</taxon>
        <taxon>Viridothelium</taxon>
    </lineage>
</organism>
<keyword evidence="11" id="KW-1185">Reference proteome</keyword>
<sequence length="318" mass="35138">MSKIDVHHHFYPQAMVAAIERAGGDPSGWYIPPWTLELDAEIGSLIGLKTTILSVTAPGPVIEKDSARAAALARECNEHAAGIRDQKPSEYGFFASLPSLFDTKLVLEELAYAFDVLKADGVTLYTRYGSGHAYLGHEAFKPIWTALNDRHAVVFIHPTHPVDTQLTNPWLVQPLFDYPHETGRTAMDIITGGVIRDFPQCKIILSHAGGTLPYLVYRAATLLPLMPQPVGLSREQVIEQAREFYFDTAISANPITLKALFEFAKPGHVLFGSDFPNAPNDAITYFTQQLDTYPLSEGGHREVESEAALELFPRLKHG</sequence>
<evidence type="ECO:0000256" key="8">
    <source>
        <dbReference type="RuleBase" id="RU366045"/>
    </source>
</evidence>
<feature type="domain" description="Amidohydrolase-related" evidence="9">
    <location>
        <begin position="4"/>
        <end position="313"/>
    </location>
</feature>
<dbReference type="InterPro" id="IPR032466">
    <property type="entry name" value="Metal_Hydrolase"/>
</dbReference>
<dbReference type="InterPro" id="IPR006680">
    <property type="entry name" value="Amidohydro-rel"/>
</dbReference>
<keyword evidence="3 8" id="KW-0210">Decarboxylase</keyword>
<evidence type="ECO:0000256" key="5">
    <source>
        <dbReference type="ARBA" id="ARBA00023239"/>
    </source>
</evidence>